<evidence type="ECO:0000313" key="5">
    <source>
        <dbReference type="Proteomes" id="UP000254043"/>
    </source>
</evidence>
<evidence type="ECO:0000256" key="2">
    <source>
        <dbReference type="SAM" id="SignalP"/>
    </source>
</evidence>
<organism evidence="4 5">
    <name type="scientific">Escherichia coli</name>
    <dbReference type="NCBI Taxonomy" id="562"/>
    <lineage>
        <taxon>Bacteria</taxon>
        <taxon>Pseudomonadati</taxon>
        <taxon>Pseudomonadota</taxon>
        <taxon>Gammaproteobacteria</taxon>
        <taxon>Enterobacterales</taxon>
        <taxon>Enterobacteriaceae</taxon>
        <taxon>Escherichia</taxon>
    </lineage>
</organism>
<name>A0A376M7X9_ECOLX</name>
<dbReference type="InterPro" id="IPR058035">
    <property type="entry name" value="BigA/YdbA-like_N"/>
</dbReference>
<accession>A0A376M7X9</accession>
<dbReference type="Pfam" id="PF25784">
    <property type="entry name" value="BigA_N"/>
    <property type="match status" value="1"/>
</dbReference>
<feature type="compositionally biased region" description="Polar residues" evidence="1">
    <location>
        <begin position="339"/>
        <end position="348"/>
    </location>
</feature>
<evidence type="ECO:0000256" key="1">
    <source>
        <dbReference type="SAM" id="MobiDB-lite"/>
    </source>
</evidence>
<proteinExistence type="predicted"/>
<protein>
    <submittedName>
        <fullName evidence="4">Autotransporter/adhesin</fullName>
    </submittedName>
</protein>
<feature type="region of interest" description="Disordered" evidence="1">
    <location>
        <begin position="91"/>
        <end position="143"/>
    </location>
</feature>
<feature type="compositionally biased region" description="Low complexity" evidence="1">
    <location>
        <begin position="307"/>
        <end position="319"/>
    </location>
</feature>
<evidence type="ECO:0000259" key="3">
    <source>
        <dbReference type="Pfam" id="PF25784"/>
    </source>
</evidence>
<sequence>MQRKTLLSACIALALSGQGWAADITEVETTTGEKKNTNVTCPADPGKLSPEELKRLPSECTPLVEQNLMPWLATGAAALITTLAVVELNDDDDHHHRNNSPLPPTPPDDDSDDTPVPPTPGGDEIIPDVPDDTPTPPKPISFNNDVILDKTEKTLTIRDSVFTYTENADGTISLQDNSGRKATINLWQIDEANNTVALEGVSADGTTKWRYNHNGELVITGDNATVNNNGKTTVDGKDSTGTEINGNNGKVIQDGDLDVSGGGHGIDITGDSATVDNKGTMTVTDPESIGIQIDGDKAIVNNEGESTITNGGTGTQINGDDATANNNGKTTVDGKDSTGTEINGNNGKVIQDGDLDVSGGGHGIDISGDNAAVDNKGNMTVTDADSIGVLINGDNATLANTGDVDVSNSATGFAITSDEGKISLAGSMQVGDFSTGLTLTGDNNSLTMAMQDLNVVGQKATGINVSGDANTIDITGNILVDKDQSADNAAEYFYDASVGVNVSGHNNNVTLDGKLTLVADGETTTRDVSNFDGSQENISGLIVSGDGNNINLNGGIAFVGEINALTDGSAIANKRTFFGNTPLIGIDGESKVYLNGDSTISGDLQLGYASLIQLKNKAAIEIGSEATFNMRDIENYDHYYAQTPQIIKAESSSEVINNGNVDIWNISFAGIFGENTTGINNGNITLSLYDYASTNTPAPEPDNTAFLTSNGGSAVNKVVITSKVMEQHSVVNMAALTGSTDQRVFNNSVASMMGMEAYNKGSVLNAEGAVIDMYGRGSIGMLAIDNSTADNAGNITVDTLWIDDNDTTSLHTDLPGATAKDYGVGMATGTDTGGGARNDAIATNLEGGVITVYNAGAGMAAYGNSNMVINQGIINLEKNADYDANLGSNTLVGMAVYKGATAINDQTGVININVDTGQAFYNDGTGIILNYGEINLNGAEIDSTDSHYGAPAENLELLSELSASGENITKTVIRDGFVTIKPLANYGTEILNGDVDANLWLYNEDKASLTVNGDLNIVQGLENSGSMDADKLTANASVYNRASGSMTTELLMLKGGSAFFNEGSFSGVISGDSYKQNVVNTGEMTTVTDGSALINGSFVLYNEAGSTLTNSGNAIAGGENAIVNITRTSDSLSQVNRGKITATNGYSAIKTASTASLTATANGFGIQKPVMTPTY</sequence>
<feature type="domain" description="BigA/YdbA-like N-terminal" evidence="3">
    <location>
        <begin position="140"/>
        <end position="220"/>
    </location>
</feature>
<dbReference type="Proteomes" id="UP000254043">
    <property type="component" value="Unassembled WGS sequence"/>
</dbReference>
<keyword evidence="2" id="KW-0732">Signal</keyword>
<feature type="region of interest" description="Disordered" evidence="1">
    <location>
        <begin position="307"/>
        <end position="352"/>
    </location>
</feature>
<dbReference type="EMBL" id="UGAK01000003">
    <property type="protein sequence ID" value="STF94089.1"/>
    <property type="molecule type" value="Genomic_DNA"/>
</dbReference>
<reference evidence="4 5" key="1">
    <citation type="submission" date="2018-06" db="EMBL/GenBank/DDBJ databases">
        <authorList>
            <consortium name="Pathogen Informatics"/>
            <person name="Doyle S."/>
        </authorList>
    </citation>
    <scope>NUCLEOTIDE SEQUENCE [LARGE SCALE GENOMIC DNA]</scope>
    <source>
        <strain evidence="4 5">NCTC7927</strain>
    </source>
</reference>
<gene>
    <name evidence="4" type="ORF">NCTC7927_02908</name>
</gene>
<feature type="signal peptide" evidence="2">
    <location>
        <begin position="1"/>
        <end position="21"/>
    </location>
</feature>
<dbReference type="AlphaFoldDB" id="A0A376M7X9"/>
<feature type="chain" id="PRO_5016572840" evidence="2">
    <location>
        <begin position="22"/>
        <end position="1175"/>
    </location>
</feature>
<feature type="region of interest" description="Disordered" evidence="1">
    <location>
        <begin position="30"/>
        <end position="52"/>
    </location>
</feature>
<evidence type="ECO:0000313" key="4">
    <source>
        <dbReference type="EMBL" id="STF94089.1"/>
    </source>
</evidence>